<dbReference type="EMBL" id="JBHRZI010000045">
    <property type="protein sequence ID" value="MFC3897978.1"/>
    <property type="molecule type" value="Genomic_DNA"/>
</dbReference>
<evidence type="ECO:0000259" key="2">
    <source>
        <dbReference type="Pfam" id="PF18145"/>
    </source>
</evidence>
<reference evidence="4" key="1">
    <citation type="journal article" date="2019" name="Int. J. Syst. Evol. Microbiol.">
        <title>The Global Catalogue of Microorganisms (GCM) 10K type strain sequencing project: providing services to taxonomists for standard genome sequencing and annotation.</title>
        <authorList>
            <consortium name="The Broad Institute Genomics Platform"/>
            <consortium name="The Broad Institute Genome Sequencing Center for Infectious Disease"/>
            <person name="Wu L."/>
            <person name="Ma J."/>
        </authorList>
    </citation>
    <scope>NUCLEOTIDE SEQUENCE [LARGE SCALE GENOMIC DNA]</scope>
    <source>
        <strain evidence="4">CGMCC 4.7405</strain>
    </source>
</reference>
<dbReference type="NCBIfam" id="NF033611">
    <property type="entry name" value="SAVED"/>
    <property type="match status" value="1"/>
</dbReference>
<feature type="domain" description="SMODS-associated and fused to various effectors" evidence="2">
    <location>
        <begin position="212"/>
        <end position="392"/>
    </location>
</feature>
<keyword evidence="4" id="KW-1185">Reference proteome</keyword>
<name>A0ABV8C8B4_9PSEU</name>
<sequence length="396" mass="43697">MTATKVVGPKGETRTVPEAVARHVWVAAGGRCTICNRYLLADNVTGQEVSIGQLAHIVGWSTAPGSPRGDHELPVEQRNSAENLMLLCHDQHRVIDHKSLWEVFDVDTLRALKRSHEERIRKLTGLGHEKRTTVLRVAGNIHGRPVELNSSSVTTALLANNRFPDWILRGADEFEIDLRAIPGEPTSSPAYWAAARSHLEDRLMHLCTQVRKEAVNHVSVFALARIPVLVLLGTYLDKMLQVDIYPKRREGKTVWGFDDLGAPVRFSSELLRAGNDPSRVAILCSISGSIDINRLPSEVLDSHTIYELRPTATLPTPELITTQAGLDQFSQAWRTLLSTIEVDHPGAPAIPIFPAVPPAAAIAIGRHLLRAAQPPLHIYDREPNSPGYFFTISTEA</sequence>
<proteinExistence type="predicted"/>
<dbReference type="Proteomes" id="UP001595690">
    <property type="component" value="Unassembled WGS sequence"/>
</dbReference>
<organism evidence="3 4">
    <name type="scientific">Lentzea rhizosphaerae</name>
    <dbReference type="NCBI Taxonomy" id="2041025"/>
    <lineage>
        <taxon>Bacteria</taxon>
        <taxon>Bacillati</taxon>
        <taxon>Actinomycetota</taxon>
        <taxon>Actinomycetes</taxon>
        <taxon>Pseudonocardiales</taxon>
        <taxon>Pseudonocardiaceae</taxon>
        <taxon>Lentzea</taxon>
    </lineage>
</organism>
<dbReference type="RefSeq" id="WP_382379475.1">
    <property type="nucleotide sequence ID" value="NZ_JBHRZI010000045.1"/>
</dbReference>
<accession>A0ABV8C8B4</accession>
<evidence type="ECO:0000313" key="4">
    <source>
        <dbReference type="Proteomes" id="UP001595690"/>
    </source>
</evidence>
<comment type="caution">
    <text evidence="3">The sequence shown here is derived from an EMBL/GenBank/DDBJ whole genome shotgun (WGS) entry which is preliminary data.</text>
</comment>
<dbReference type="InterPro" id="IPR003615">
    <property type="entry name" value="HNH_nuc"/>
</dbReference>
<feature type="domain" description="HNH nuclease" evidence="1">
    <location>
        <begin position="44"/>
        <end position="97"/>
    </location>
</feature>
<evidence type="ECO:0000313" key="3">
    <source>
        <dbReference type="EMBL" id="MFC3897978.1"/>
    </source>
</evidence>
<protein>
    <submittedName>
        <fullName evidence="3">SAVED domain-containing protein</fullName>
    </submittedName>
</protein>
<gene>
    <name evidence="3" type="ORF">ACFOWZ_41480</name>
</gene>
<evidence type="ECO:0000259" key="1">
    <source>
        <dbReference type="Pfam" id="PF13391"/>
    </source>
</evidence>
<dbReference type="InterPro" id="IPR040836">
    <property type="entry name" value="SAVED"/>
</dbReference>
<dbReference type="Pfam" id="PF18145">
    <property type="entry name" value="SAVED"/>
    <property type="match status" value="1"/>
</dbReference>
<dbReference type="Pfam" id="PF13391">
    <property type="entry name" value="HNH_2"/>
    <property type="match status" value="1"/>
</dbReference>